<dbReference type="InterPro" id="IPR010432">
    <property type="entry name" value="RDD"/>
</dbReference>
<keyword evidence="2 5" id="KW-0812">Transmembrane</keyword>
<keyword evidence="8" id="KW-1185">Reference proteome</keyword>
<evidence type="ECO:0000256" key="5">
    <source>
        <dbReference type="SAM" id="Phobius"/>
    </source>
</evidence>
<dbReference type="Proteomes" id="UP001157161">
    <property type="component" value="Unassembled WGS sequence"/>
</dbReference>
<organism evidence="7 8">
    <name type="scientific">Litorihabitans aurantiacus</name>
    <dbReference type="NCBI Taxonomy" id="1930061"/>
    <lineage>
        <taxon>Bacteria</taxon>
        <taxon>Bacillati</taxon>
        <taxon>Actinomycetota</taxon>
        <taxon>Actinomycetes</taxon>
        <taxon>Micrococcales</taxon>
        <taxon>Beutenbergiaceae</taxon>
        <taxon>Litorihabitans</taxon>
    </lineage>
</organism>
<evidence type="ECO:0000256" key="3">
    <source>
        <dbReference type="ARBA" id="ARBA00022989"/>
    </source>
</evidence>
<proteinExistence type="predicted"/>
<reference evidence="7" key="1">
    <citation type="journal article" date="2014" name="Int. J. Syst. Evol. Microbiol.">
        <title>Complete genome sequence of Corynebacterium casei LMG S-19264T (=DSM 44701T), isolated from a smear-ripened cheese.</title>
        <authorList>
            <consortium name="US DOE Joint Genome Institute (JGI-PGF)"/>
            <person name="Walter F."/>
            <person name="Albersmeier A."/>
            <person name="Kalinowski J."/>
            <person name="Ruckert C."/>
        </authorList>
    </citation>
    <scope>NUCLEOTIDE SEQUENCE</scope>
    <source>
        <strain evidence="7">NBRC 112290</strain>
    </source>
</reference>
<dbReference type="EMBL" id="BSUM01000001">
    <property type="protein sequence ID" value="GMA31507.1"/>
    <property type="molecule type" value="Genomic_DNA"/>
</dbReference>
<reference evidence="7" key="2">
    <citation type="submission" date="2023-02" db="EMBL/GenBank/DDBJ databases">
        <authorList>
            <person name="Sun Q."/>
            <person name="Mori K."/>
        </authorList>
    </citation>
    <scope>NUCLEOTIDE SEQUENCE</scope>
    <source>
        <strain evidence="7">NBRC 112290</strain>
    </source>
</reference>
<evidence type="ECO:0000259" key="6">
    <source>
        <dbReference type="Pfam" id="PF06271"/>
    </source>
</evidence>
<feature type="domain" description="RDD" evidence="6">
    <location>
        <begin position="12"/>
        <end position="93"/>
    </location>
</feature>
<dbReference type="Pfam" id="PF06271">
    <property type="entry name" value="RDD"/>
    <property type="match status" value="1"/>
</dbReference>
<sequence>MVDWALASAISAGFFSYDALATLGVFAAMTLLLVVTVGATIGHRLLGLRVYRIVDGGTPPRPLQALVRTLLMCLVLPAAVSGSDGRGLHDIAAGTRIDRWRAA</sequence>
<comment type="caution">
    <text evidence="7">The sequence shown here is derived from an EMBL/GenBank/DDBJ whole genome shotgun (WGS) entry which is preliminary data.</text>
</comment>
<dbReference type="AlphaFoldDB" id="A0AA37XE52"/>
<evidence type="ECO:0000313" key="8">
    <source>
        <dbReference type="Proteomes" id="UP001157161"/>
    </source>
</evidence>
<evidence type="ECO:0000256" key="2">
    <source>
        <dbReference type="ARBA" id="ARBA00022692"/>
    </source>
</evidence>
<keyword evidence="4 5" id="KW-0472">Membrane</keyword>
<evidence type="ECO:0000256" key="1">
    <source>
        <dbReference type="ARBA" id="ARBA00004141"/>
    </source>
</evidence>
<comment type="subcellular location">
    <subcellularLocation>
        <location evidence="1">Membrane</location>
        <topology evidence="1">Multi-pass membrane protein</topology>
    </subcellularLocation>
</comment>
<gene>
    <name evidence="7" type="ORF">GCM10025875_14990</name>
</gene>
<evidence type="ECO:0000313" key="7">
    <source>
        <dbReference type="EMBL" id="GMA31507.1"/>
    </source>
</evidence>
<protein>
    <recommendedName>
        <fullName evidence="6">RDD domain-containing protein</fullName>
    </recommendedName>
</protein>
<evidence type="ECO:0000256" key="4">
    <source>
        <dbReference type="ARBA" id="ARBA00023136"/>
    </source>
</evidence>
<feature type="transmembrane region" description="Helical" evidence="5">
    <location>
        <begin position="20"/>
        <end position="42"/>
    </location>
</feature>
<dbReference type="GO" id="GO:0016020">
    <property type="term" value="C:membrane"/>
    <property type="evidence" value="ECO:0007669"/>
    <property type="project" value="UniProtKB-SubCell"/>
</dbReference>
<accession>A0AA37XE52</accession>
<name>A0AA37XE52_9MICO</name>
<keyword evidence="3 5" id="KW-1133">Transmembrane helix</keyword>